<evidence type="ECO:0000313" key="3">
    <source>
        <dbReference type="Proteomes" id="UP000014923"/>
    </source>
</evidence>
<sequence>MDGHVSTIDLIERAIKVISSPKVEENKELMEVKNEIERTLLEIKNAQEIFKYSTDPDIIDYAIFKEKAEFARLCYLFKVARRINNIVNF</sequence>
<name>R7RUP8_9CLOT</name>
<dbReference type="InterPro" id="IPR019644">
    <property type="entry name" value="DUF2508"/>
</dbReference>
<dbReference type="HOGENOM" id="CLU_2453620_0_0_9"/>
<keyword evidence="3" id="KW-1185">Reference proteome</keyword>
<keyword evidence="1" id="KW-0175">Coiled coil</keyword>
<dbReference type="Pfam" id="PF10704">
    <property type="entry name" value="DUF2508"/>
    <property type="match status" value="1"/>
</dbReference>
<evidence type="ECO:0000313" key="2">
    <source>
        <dbReference type="EMBL" id="CDF59140.1"/>
    </source>
</evidence>
<gene>
    <name evidence="2" type="ORF">TCEL_02208</name>
</gene>
<dbReference type="EMBL" id="CAVN010000149">
    <property type="protein sequence ID" value="CDF59140.1"/>
    <property type="molecule type" value="Genomic_DNA"/>
</dbReference>
<dbReference type="AlphaFoldDB" id="R7RUP8"/>
<dbReference type="eggNOG" id="ENOG50340YY">
    <property type="taxonomic scope" value="Bacteria"/>
</dbReference>
<evidence type="ECO:0008006" key="4">
    <source>
        <dbReference type="Google" id="ProtNLM"/>
    </source>
</evidence>
<comment type="caution">
    <text evidence="2">The sequence shown here is derived from an EMBL/GenBank/DDBJ whole genome shotgun (WGS) entry which is preliminary data.</text>
</comment>
<organism evidence="2 3">
    <name type="scientific">Thermobrachium celere DSM 8682</name>
    <dbReference type="NCBI Taxonomy" id="941824"/>
    <lineage>
        <taxon>Bacteria</taxon>
        <taxon>Bacillati</taxon>
        <taxon>Bacillota</taxon>
        <taxon>Clostridia</taxon>
        <taxon>Eubacteriales</taxon>
        <taxon>Clostridiaceae</taxon>
        <taxon>Thermobrachium</taxon>
    </lineage>
</organism>
<dbReference type="Proteomes" id="UP000014923">
    <property type="component" value="Unassembled WGS sequence"/>
</dbReference>
<accession>R7RUP8</accession>
<reference evidence="2" key="1">
    <citation type="submission" date="2013-03" db="EMBL/GenBank/DDBJ databases">
        <title>Draft genome sequence of the hydrogen-ethanol-producing anaerobic alkalithermophilic Caloramator celere.</title>
        <authorList>
            <person name="Ciranna A."/>
            <person name="Larjo A."/>
            <person name="Kivisto A."/>
            <person name="Santala V."/>
            <person name="Roos C."/>
            <person name="Karp M."/>
        </authorList>
    </citation>
    <scope>NUCLEOTIDE SEQUENCE [LARGE SCALE GENOMIC DNA]</scope>
    <source>
        <strain evidence="2">DSM 8682</strain>
    </source>
</reference>
<evidence type="ECO:0000256" key="1">
    <source>
        <dbReference type="SAM" id="Coils"/>
    </source>
</evidence>
<feature type="coiled-coil region" evidence="1">
    <location>
        <begin position="22"/>
        <end position="49"/>
    </location>
</feature>
<protein>
    <recommendedName>
        <fullName evidence="4">DUF2508 family protein</fullName>
    </recommendedName>
</protein>
<proteinExistence type="predicted"/>